<keyword evidence="3" id="KW-1185">Reference proteome</keyword>
<evidence type="ECO:0000313" key="2">
    <source>
        <dbReference type="EMBL" id="KAG4422555.1"/>
    </source>
</evidence>
<evidence type="ECO:0000259" key="1">
    <source>
        <dbReference type="Pfam" id="PF06985"/>
    </source>
</evidence>
<dbReference type="Pfam" id="PF26639">
    <property type="entry name" value="Het-6_barrel"/>
    <property type="match status" value="1"/>
</dbReference>
<proteinExistence type="predicted"/>
<organism evidence="2 3">
    <name type="scientific">Cadophora malorum</name>
    <dbReference type="NCBI Taxonomy" id="108018"/>
    <lineage>
        <taxon>Eukaryota</taxon>
        <taxon>Fungi</taxon>
        <taxon>Dikarya</taxon>
        <taxon>Ascomycota</taxon>
        <taxon>Pezizomycotina</taxon>
        <taxon>Leotiomycetes</taxon>
        <taxon>Helotiales</taxon>
        <taxon>Ploettnerulaceae</taxon>
        <taxon>Cadophora</taxon>
    </lineage>
</organism>
<evidence type="ECO:0000313" key="3">
    <source>
        <dbReference type="Proteomes" id="UP000664132"/>
    </source>
</evidence>
<dbReference type="OrthoDB" id="2157530at2759"/>
<sequence length="733" mass="84393">MLYKHFTPDLMGRISTNMLILQLTTWIFDGWKKSSPFTDNAVHYATIYFIWFRELTRFSNPNPPVYEYSKLKKPDHIRLLLLHPRFGFRPVSGSIVDGPYMRLLFYEAISYTWGSPERSEEIMVDGCRMMITKSVYEVLATLTSQFLPQLLWIDAICIDQENDEEKEQQVPLMDKIYSSALFTTVFLGQSPLPGSNVAKRTDGILPYQFDGIVPPDEQTRKHFETARLTISTFNEFNILKPPLESSGKTMYDLYETFLPPSSRSKQWQALITFLQHPWFARVWVVQEVALSPHVQVRYGDETIDWRIMASAVQMIHNLRHFRLWLEWSHNVQIRHAEHSSLYNIMRMNKLRESLWPTEKYSYVKEVTITHVLAESTYFKATNPRDQMYGLMSICGGENGLRVDYQASVESVYMAAAKELIEKRSLGLLFGLAGMGNRVGSEESQLELPSWVPDWANAPKYDRIKHPGKQVTFSFLGAITEIEEGDGNWKLLDEKGSKNRLTQFLVEDTFDYRWKIESRKKDEPKPSVTISKHNTLLIDGVLVTAIAEVGPSLFNTSITESNGVVDEMHHLYQNYANCKQFLTISALTHEQYPHAERQSLLEAFHVCLATGRKIGLASWAEQLKHFRLRPKTESEAEREKVYNILQEMDGTTQQIERYCGGRRVFIGEGGWIGLCPPGAMKGDKVFEVKGEKVPIMLRKVGVGLEETYRLVGDCYCHGLEPEKMEIPELKVEVI</sequence>
<comment type="caution">
    <text evidence="2">The sequence shown here is derived from an EMBL/GenBank/DDBJ whole genome shotgun (WGS) entry which is preliminary data.</text>
</comment>
<dbReference type="AlphaFoldDB" id="A0A8H8BSB7"/>
<dbReference type="EMBL" id="JAFJYH010000047">
    <property type="protein sequence ID" value="KAG4422555.1"/>
    <property type="molecule type" value="Genomic_DNA"/>
</dbReference>
<name>A0A8H8BSB7_9HELO</name>
<dbReference type="Proteomes" id="UP000664132">
    <property type="component" value="Unassembled WGS sequence"/>
</dbReference>
<dbReference type="PANTHER" id="PTHR24148:SF73">
    <property type="entry name" value="HET DOMAIN PROTEIN (AFU_ORTHOLOGUE AFUA_8G01020)"/>
    <property type="match status" value="1"/>
</dbReference>
<gene>
    <name evidence="2" type="ORF">IFR04_004324</name>
</gene>
<protein>
    <recommendedName>
        <fullName evidence="1">Heterokaryon incompatibility domain-containing protein</fullName>
    </recommendedName>
</protein>
<dbReference type="InterPro" id="IPR010730">
    <property type="entry name" value="HET"/>
</dbReference>
<dbReference type="PANTHER" id="PTHR24148">
    <property type="entry name" value="ANKYRIN REPEAT DOMAIN-CONTAINING PROTEIN 39 HOMOLOG-RELATED"/>
    <property type="match status" value="1"/>
</dbReference>
<feature type="domain" description="Heterokaryon incompatibility" evidence="1">
    <location>
        <begin position="106"/>
        <end position="287"/>
    </location>
</feature>
<reference evidence="2" key="1">
    <citation type="submission" date="2021-02" db="EMBL/GenBank/DDBJ databases">
        <title>Genome sequence Cadophora malorum strain M34.</title>
        <authorList>
            <person name="Stefanovic E."/>
            <person name="Vu D."/>
            <person name="Scully C."/>
            <person name="Dijksterhuis J."/>
            <person name="Roader J."/>
            <person name="Houbraken J."/>
        </authorList>
    </citation>
    <scope>NUCLEOTIDE SEQUENCE</scope>
    <source>
        <strain evidence="2">M34</strain>
    </source>
</reference>
<dbReference type="Pfam" id="PF06985">
    <property type="entry name" value="HET"/>
    <property type="match status" value="1"/>
</dbReference>
<dbReference type="InterPro" id="IPR052895">
    <property type="entry name" value="HetReg/Transcr_Mod"/>
</dbReference>
<accession>A0A8H8BSB7</accession>